<dbReference type="OrthoDB" id="9810297at2"/>
<dbReference type="STRING" id="1280949.HAD_03260"/>
<keyword evidence="2 5" id="KW-0808">Transferase</keyword>
<name>A0A069E3E1_9PROT</name>
<evidence type="ECO:0000256" key="2">
    <source>
        <dbReference type="ARBA" id="ARBA00022679"/>
    </source>
</evidence>
<dbReference type="eggNOG" id="COG0144">
    <property type="taxonomic scope" value="Bacteria"/>
</dbReference>
<dbReference type="SUPFAM" id="SSF53335">
    <property type="entry name" value="S-adenosyl-L-methionine-dependent methyltransferases"/>
    <property type="match status" value="1"/>
</dbReference>
<dbReference type="Pfam" id="PF01029">
    <property type="entry name" value="NusB"/>
    <property type="match status" value="1"/>
</dbReference>
<evidence type="ECO:0000256" key="1">
    <source>
        <dbReference type="ARBA" id="ARBA00022603"/>
    </source>
</evidence>
<evidence type="ECO:0000256" key="4">
    <source>
        <dbReference type="ARBA" id="ARBA00022884"/>
    </source>
</evidence>
<keyword evidence="8" id="KW-1185">Reference proteome</keyword>
<reference evidence="7 8" key="1">
    <citation type="journal article" date="2014" name="Antonie Van Leeuwenhoek">
        <title>Hyphomonas beringensis sp. nov. and Hyphomonas chukchiensis sp. nov., isolated from surface seawater of the Bering Sea and Chukchi Sea.</title>
        <authorList>
            <person name="Li C."/>
            <person name="Lai Q."/>
            <person name="Li G."/>
            <person name="Dong C."/>
            <person name="Wang J."/>
            <person name="Liao Y."/>
            <person name="Shao Z."/>
        </authorList>
    </citation>
    <scope>NUCLEOTIDE SEQUENCE [LARGE SCALE GENOMIC DNA]</scope>
    <source>
        <strain evidence="7 8">MHS-3</strain>
    </source>
</reference>
<dbReference type="InterPro" id="IPR001678">
    <property type="entry name" value="MeTrfase_RsmB-F_NOP2_dom"/>
</dbReference>
<sequence length="447" mass="46790">MSGALVRRAAADLLFLTLEKRRTLDQAMAESPPFGDLDGPDRAFARAIASAALRELGRIDRALAPLLSRPLQAASPAIRALLRVGAVQLWRMDVPEHAAVSETVEAAKAWQDARSGGAFLNAVLRRAAAERPDLDALPVTAIWPDWLAAAFEDSVGADGAAALAAAQLAEPGIFLTAKTNAAAVAEVISGELLASGSIRAPGGPVEALAEYGSGDWWVQDPAAALAANLLMASASGDPAKSDMIMDKSGMDAGKSAEITAIDLCAAPGGKTLQLCAAGLNVIAVDRSKPRLKRLEENLARTGLSAEIITADAETWRPETPADLLLLDAPCSALGTLRRHPEGAWIKREGDIARFPDVQYRLLKAATEMVRPGGTILYCVCTPLRSEGADVVDRAVAEGLVTRLPVSPEEAPGFASCITGSGDVLTLPGESAEHDAFFMSRLSPEALK</sequence>
<accession>A0A069E3E1</accession>
<feature type="binding site" evidence="5">
    <location>
        <position position="285"/>
    </location>
    <ligand>
        <name>S-adenosyl-L-methionine</name>
        <dbReference type="ChEBI" id="CHEBI:59789"/>
    </ligand>
</feature>
<dbReference type="EMBL" id="ARYH01000001">
    <property type="protein sequence ID" value="KCZ84665.1"/>
    <property type="molecule type" value="Genomic_DNA"/>
</dbReference>
<comment type="caution">
    <text evidence="5">Lacks conserved residue(s) required for the propagation of feature annotation.</text>
</comment>
<proteinExistence type="inferred from homology"/>
<comment type="caution">
    <text evidence="7">The sequence shown here is derived from an EMBL/GenBank/DDBJ whole genome shotgun (WGS) entry which is preliminary data.</text>
</comment>
<feature type="binding site" evidence="5">
    <location>
        <position position="327"/>
    </location>
    <ligand>
        <name>S-adenosyl-L-methionine</name>
        <dbReference type="ChEBI" id="CHEBI:59789"/>
    </ligand>
</feature>
<dbReference type="Gene3D" id="3.40.50.150">
    <property type="entry name" value="Vaccinia Virus protein VP39"/>
    <property type="match status" value="1"/>
</dbReference>
<keyword evidence="4 5" id="KW-0694">RNA-binding</keyword>
<dbReference type="InterPro" id="IPR029063">
    <property type="entry name" value="SAM-dependent_MTases_sf"/>
</dbReference>
<feature type="active site" description="Nucleophile" evidence="5">
    <location>
        <position position="380"/>
    </location>
</feature>
<dbReference type="GO" id="GO:0008173">
    <property type="term" value="F:RNA methyltransferase activity"/>
    <property type="evidence" value="ECO:0007669"/>
    <property type="project" value="InterPro"/>
</dbReference>
<evidence type="ECO:0000259" key="6">
    <source>
        <dbReference type="PROSITE" id="PS51686"/>
    </source>
</evidence>
<dbReference type="InterPro" id="IPR023267">
    <property type="entry name" value="RCMT"/>
</dbReference>
<dbReference type="eggNOG" id="COG0781">
    <property type="taxonomic scope" value="Bacteria"/>
</dbReference>
<dbReference type="InterPro" id="IPR035926">
    <property type="entry name" value="NusB-like_sf"/>
</dbReference>
<gene>
    <name evidence="7" type="ORF">HAD_03260</name>
</gene>
<dbReference type="AlphaFoldDB" id="A0A069E3E1"/>
<dbReference type="InterPro" id="IPR006027">
    <property type="entry name" value="NusB_RsmB_TIM44"/>
</dbReference>
<organism evidence="7 8">
    <name type="scientific">Hyphomonas adhaerens MHS-3</name>
    <dbReference type="NCBI Taxonomy" id="1280949"/>
    <lineage>
        <taxon>Bacteria</taxon>
        <taxon>Pseudomonadati</taxon>
        <taxon>Pseudomonadota</taxon>
        <taxon>Alphaproteobacteria</taxon>
        <taxon>Hyphomonadales</taxon>
        <taxon>Hyphomonadaceae</taxon>
        <taxon>Hyphomonas</taxon>
    </lineage>
</organism>
<dbReference type="RefSeq" id="WP_035569405.1">
    <property type="nucleotide sequence ID" value="NZ_ARYH01000001.1"/>
</dbReference>
<evidence type="ECO:0000256" key="5">
    <source>
        <dbReference type="PROSITE-ProRule" id="PRU01023"/>
    </source>
</evidence>
<dbReference type="PATRIC" id="fig|1280949.3.peg.667"/>
<feature type="domain" description="SAM-dependent MTase RsmB/NOP-type" evidence="6">
    <location>
        <begin position="139"/>
        <end position="444"/>
    </location>
</feature>
<evidence type="ECO:0000256" key="3">
    <source>
        <dbReference type="ARBA" id="ARBA00022691"/>
    </source>
</evidence>
<dbReference type="Gene3D" id="1.10.940.10">
    <property type="entry name" value="NusB-like"/>
    <property type="match status" value="1"/>
</dbReference>
<evidence type="ECO:0000313" key="8">
    <source>
        <dbReference type="Proteomes" id="UP000027446"/>
    </source>
</evidence>
<dbReference type="PANTHER" id="PTHR22807:SF61">
    <property type="entry name" value="NOL1_NOP2_SUN FAMILY PROTEIN _ ANTITERMINATION NUSB DOMAIN-CONTAINING PROTEIN"/>
    <property type="match status" value="1"/>
</dbReference>
<keyword evidence="1 5" id="KW-0489">Methyltransferase</keyword>
<dbReference type="Proteomes" id="UP000027446">
    <property type="component" value="Unassembled WGS sequence"/>
</dbReference>
<dbReference type="CDD" id="cd02440">
    <property type="entry name" value="AdoMet_MTases"/>
    <property type="match status" value="1"/>
</dbReference>
<dbReference type="InterPro" id="IPR049560">
    <property type="entry name" value="MeTrfase_RsmB-F_NOP2_cat"/>
</dbReference>
<dbReference type="PROSITE" id="PS51686">
    <property type="entry name" value="SAM_MT_RSMB_NOP"/>
    <property type="match status" value="1"/>
</dbReference>
<dbReference type="PANTHER" id="PTHR22807">
    <property type="entry name" value="NOP2 YEAST -RELATED NOL1/NOP2/FMU SUN DOMAIN-CONTAINING"/>
    <property type="match status" value="1"/>
</dbReference>
<dbReference type="GO" id="GO:0006355">
    <property type="term" value="P:regulation of DNA-templated transcription"/>
    <property type="evidence" value="ECO:0007669"/>
    <property type="project" value="InterPro"/>
</dbReference>
<dbReference type="PRINTS" id="PR02008">
    <property type="entry name" value="RCMTFAMILY"/>
</dbReference>
<dbReference type="SUPFAM" id="SSF48013">
    <property type="entry name" value="NusB-like"/>
    <property type="match status" value="1"/>
</dbReference>
<dbReference type="GO" id="GO:0001510">
    <property type="term" value="P:RNA methylation"/>
    <property type="evidence" value="ECO:0007669"/>
    <property type="project" value="InterPro"/>
</dbReference>
<protein>
    <submittedName>
        <fullName evidence="7">Putative ribosomal RNA small subunit methyltransferase B</fullName>
    </submittedName>
</protein>
<dbReference type="Pfam" id="PF01189">
    <property type="entry name" value="Methyltr_RsmB-F"/>
    <property type="match status" value="1"/>
</dbReference>
<evidence type="ECO:0000313" key="7">
    <source>
        <dbReference type="EMBL" id="KCZ84665.1"/>
    </source>
</evidence>
<keyword evidence="3 5" id="KW-0949">S-adenosyl-L-methionine</keyword>
<comment type="similarity">
    <text evidence="5">Belongs to the class I-like SAM-binding methyltransferase superfamily. RsmB/NOP family.</text>
</comment>
<dbReference type="GO" id="GO:0003723">
    <property type="term" value="F:RNA binding"/>
    <property type="evidence" value="ECO:0007669"/>
    <property type="project" value="UniProtKB-UniRule"/>
</dbReference>
<feature type="binding site" evidence="5">
    <location>
        <position position="311"/>
    </location>
    <ligand>
        <name>S-adenosyl-L-methionine</name>
        <dbReference type="ChEBI" id="CHEBI:59789"/>
    </ligand>
</feature>